<proteinExistence type="predicted"/>
<protein>
    <submittedName>
        <fullName evidence="1">Uncharacterized protein</fullName>
    </submittedName>
</protein>
<gene>
    <name evidence="1" type="ORF">F2Q70_00020375</name>
</gene>
<accession>A0A8S9GV57</accession>
<dbReference type="EMBL" id="QGKY02001925">
    <property type="protein sequence ID" value="KAF2548078.1"/>
    <property type="molecule type" value="Genomic_DNA"/>
</dbReference>
<dbReference type="AlphaFoldDB" id="A0A8S9GV57"/>
<sequence length="139" mass="16247">MEAVIDLFWRVGENQEAVGGEGRRLEPRFLSRSDFPFCRSSMGTLMTARDIGETSPRYQIYLPCDVVKSVVGVFKDCENGFSRFYFVRWRFQWSLQIRFFFRMSGGVRLARLRFVESVFGLLSRSKWTLSASNQYPKVV</sequence>
<evidence type="ECO:0000313" key="1">
    <source>
        <dbReference type="EMBL" id="KAF2548078.1"/>
    </source>
</evidence>
<reference evidence="1" key="1">
    <citation type="submission" date="2019-12" db="EMBL/GenBank/DDBJ databases">
        <title>Genome sequencing and annotation of Brassica cretica.</title>
        <authorList>
            <person name="Studholme D.J."/>
            <person name="Sarris P.F."/>
        </authorList>
    </citation>
    <scope>NUCLEOTIDE SEQUENCE</scope>
    <source>
        <strain evidence="1">PFS-102/07</strain>
        <tissue evidence="1">Leaf</tissue>
    </source>
</reference>
<name>A0A8S9GV57_BRACR</name>
<comment type="caution">
    <text evidence="1">The sequence shown here is derived from an EMBL/GenBank/DDBJ whole genome shotgun (WGS) entry which is preliminary data.</text>
</comment>
<organism evidence="1">
    <name type="scientific">Brassica cretica</name>
    <name type="common">Mustard</name>
    <dbReference type="NCBI Taxonomy" id="69181"/>
    <lineage>
        <taxon>Eukaryota</taxon>
        <taxon>Viridiplantae</taxon>
        <taxon>Streptophyta</taxon>
        <taxon>Embryophyta</taxon>
        <taxon>Tracheophyta</taxon>
        <taxon>Spermatophyta</taxon>
        <taxon>Magnoliopsida</taxon>
        <taxon>eudicotyledons</taxon>
        <taxon>Gunneridae</taxon>
        <taxon>Pentapetalae</taxon>
        <taxon>rosids</taxon>
        <taxon>malvids</taxon>
        <taxon>Brassicales</taxon>
        <taxon>Brassicaceae</taxon>
        <taxon>Brassiceae</taxon>
        <taxon>Brassica</taxon>
    </lineage>
</organism>